<comment type="caution">
    <text evidence="1">The sequence shown here is derived from an EMBL/GenBank/DDBJ whole genome shotgun (WGS) entry which is preliminary data.</text>
</comment>
<proteinExistence type="predicted"/>
<sequence length="67" mass="7514">MRLLPHASRPLISKMLTIDPAKRASMKEILSDEWFQEIKYCTVVDDKDAPGGKRVVLDPGHGHTVDV</sequence>
<accession>A0ACB5TPZ8</accession>
<dbReference type="EMBL" id="BSXS01008453">
    <property type="protein sequence ID" value="GME92528.1"/>
    <property type="molecule type" value="Genomic_DNA"/>
</dbReference>
<name>A0ACB5TPZ8_AMBMO</name>
<keyword evidence="2" id="KW-1185">Reference proteome</keyword>
<evidence type="ECO:0000313" key="1">
    <source>
        <dbReference type="EMBL" id="GME92528.1"/>
    </source>
</evidence>
<organism evidence="1 2">
    <name type="scientific">Ambrosiozyma monospora</name>
    <name type="common">Yeast</name>
    <name type="synonym">Endomycopsis monosporus</name>
    <dbReference type="NCBI Taxonomy" id="43982"/>
    <lineage>
        <taxon>Eukaryota</taxon>
        <taxon>Fungi</taxon>
        <taxon>Dikarya</taxon>
        <taxon>Ascomycota</taxon>
        <taxon>Saccharomycotina</taxon>
        <taxon>Pichiomycetes</taxon>
        <taxon>Pichiales</taxon>
        <taxon>Pichiaceae</taxon>
        <taxon>Ambrosiozyma</taxon>
    </lineage>
</organism>
<dbReference type="Proteomes" id="UP001165064">
    <property type="component" value="Unassembled WGS sequence"/>
</dbReference>
<reference evidence="1" key="1">
    <citation type="submission" date="2023-04" db="EMBL/GenBank/DDBJ databases">
        <title>Ambrosiozyma monospora NBRC 10751.</title>
        <authorList>
            <person name="Ichikawa N."/>
            <person name="Sato H."/>
            <person name="Tonouchi N."/>
        </authorList>
    </citation>
    <scope>NUCLEOTIDE SEQUENCE</scope>
    <source>
        <strain evidence="1">NBRC 10751</strain>
    </source>
</reference>
<evidence type="ECO:0000313" key="2">
    <source>
        <dbReference type="Proteomes" id="UP001165064"/>
    </source>
</evidence>
<gene>
    <name evidence="1" type="ORF">Amon02_000909300</name>
</gene>
<protein>
    <submittedName>
        <fullName evidence="1">Unnamed protein product</fullName>
    </submittedName>
</protein>